<keyword evidence="3" id="KW-1185">Reference proteome</keyword>
<dbReference type="GO" id="GO:0032153">
    <property type="term" value="C:cell division site"/>
    <property type="evidence" value="ECO:0007669"/>
    <property type="project" value="TreeGrafter"/>
</dbReference>
<dbReference type="AlphaFoldDB" id="A0A4U0WNX3"/>
<dbReference type="OrthoDB" id="2354757at2759"/>
<reference evidence="2 3" key="1">
    <citation type="submission" date="2017-03" db="EMBL/GenBank/DDBJ databases">
        <title>Genomes of endolithic fungi from Antarctica.</title>
        <authorList>
            <person name="Coleine C."/>
            <person name="Masonjones S."/>
            <person name="Stajich J.E."/>
        </authorList>
    </citation>
    <scope>NUCLEOTIDE SEQUENCE [LARGE SCALE GENOMIC DNA]</scope>
    <source>
        <strain evidence="2 3">CCFEE 5187</strain>
    </source>
</reference>
<dbReference type="InterPro" id="IPR051380">
    <property type="entry name" value="pH-response_reg_palI/RIM9"/>
</dbReference>
<dbReference type="Proteomes" id="UP000308768">
    <property type="component" value="Unassembled WGS sequence"/>
</dbReference>
<organism evidence="2 3">
    <name type="scientific">Cryomyces minteri</name>
    <dbReference type="NCBI Taxonomy" id="331657"/>
    <lineage>
        <taxon>Eukaryota</taxon>
        <taxon>Fungi</taxon>
        <taxon>Dikarya</taxon>
        <taxon>Ascomycota</taxon>
        <taxon>Pezizomycotina</taxon>
        <taxon>Dothideomycetes</taxon>
        <taxon>Dothideomycetes incertae sedis</taxon>
        <taxon>Cryomyces</taxon>
    </lineage>
</organism>
<dbReference type="GO" id="GO:0035838">
    <property type="term" value="C:growing cell tip"/>
    <property type="evidence" value="ECO:0007669"/>
    <property type="project" value="TreeGrafter"/>
</dbReference>
<dbReference type="STRING" id="331657.A0A4U0WNX3"/>
<dbReference type="PANTHER" id="PTHR28013:SF7">
    <property type="entry name" value="PALI-DOMAIN-CONTAINING PROTEIN"/>
    <property type="match status" value="1"/>
</dbReference>
<gene>
    <name evidence="2" type="ORF">B0A49_07386</name>
</gene>
<evidence type="ECO:0000313" key="2">
    <source>
        <dbReference type="EMBL" id="TKA64358.1"/>
    </source>
</evidence>
<evidence type="ECO:0000256" key="1">
    <source>
        <dbReference type="SAM" id="Phobius"/>
    </source>
</evidence>
<accession>A0A4U0WNX3</accession>
<feature type="transmembrane region" description="Helical" evidence="1">
    <location>
        <begin position="141"/>
        <end position="164"/>
    </location>
</feature>
<dbReference type="EMBL" id="NAJN01001276">
    <property type="protein sequence ID" value="TKA64358.1"/>
    <property type="molecule type" value="Genomic_DNA"/>
</dbReference>
<dbReference type="GO" id="GO:0005886">
    <property type="term" value="C:plasma membrane"/>
    <property type="evidence" value="ECO:0007669"/>
    <property type="project" value="InterPro"/>
</dbReference>
<dbReference type="PANTHER" id="PTHR28013">
    <property type="entry name" value="PROTEIN DCV1-RELATED"/>
    <property type="match status" value="1"/>
</dbReference>
<name>A0A4U0WNX3_9PEZI</name>
<feature type="transmembrane region" description="Helical" evidence="1">
    <location>
        <begin position="112"/>
        <end position="134"/>
    </location>
</feature>
<protein>
    <recommendedName>
        <fullName evidence="4">Pali-domain-containing protein</fullName>
    </recommendedName>
</protein>
<keyword evidence="1" id="KW-1133">Transmembrane helix</keyword>
<sequence length="238" mass="25249">MKTTGVTHWIGVLFILASAALLLVTTLSAPVNADIGILRVILTNKTDIRHSSVSFGTFGYCVLDVPPIQTDHDWCGPKIIGYDPAQIMAKIDNQPTSSVAHATADGLTRAMILHPIACGLAFLAFFLSLGAGVIGSLLGALVAFVAWVLTLAVMAIDFALFGVIKNHVNGDGSGSVASYGIGMRTILAAMVLLFFGMLIVFFTCCSARRDKNADKKEHVYADGVGDGGAERRRQFGNF</sequence>
<evidence type="ECO:0008006" key="4">
    <source>
        <dbReference type="Google" id="ProtNLM"/>
    </source>
</evidence>
<dbReference type="Pfam" id="PF06687">
    <property type="entry name" value="SUR7"/>
    <property type="match status" value="1"/>
</dbReference>
<evidence type="ECO:0000313" key="3">
    <source>
        <dbReference type="Proteomes" id="UP000308768"/>
    </source>
</evidence>
<feature type="transmembrane region" description="Helical" evidence="1">
    <location>
        <begin position="184"/>
        <end position="207"/>
    </location>
</feature>
<keyword evidence="1" id="KW-0472">Membrane</keyword>
<dbReference type="InterPro" id="IPR009571">
    <property type="entry name" value="SUR7/Rim9-like_fungi"/>
</dbReference>
<proteinExistence type="predicted"/>
<keyword evidence="1" id="KW-0812">Transmembrane</keyword>
<comment type="caution">
    <text evidence="2">The sequence shown here is derived from an EMBL/GenBank/DDBJ whole genome shotgun (WGS) entry which is preliminary data.</text>
</comment>